<evidence type="ECO:0000256" key="7">
    <source>
        <dbReference type="ARBA" id="ARBA00038345"/>
    </source>
</evidence>
<dbReference type="GO" id="GO:0006189">
    <property type="term" value="P:'de novo' IMP biosynthetic process"/>
    <property type="evidence" value="ECO:0007669"/>
    <property type="project" value="UniProtKB-UniPathway"/>
</dbReference>
<comment type="similarity">
    <text evidence="7">Belongs to the GARS family.</text>
</comment>
<dbReference type="InterPro" id="IPR011761">
    <property type="entry name" value="ATP-grasp"/>
</dbReference>
<name>A0A7J3MYE8_9CREN</name>
<dbReference type="Pfam" id="PF01071">
    <property type="entry name" value="GARS_A"/>
    <property type="match status" value="1"/>
</dbReference>
<evidence type="ECO:0000256" key="4">
    <source>
        <dbReference type="ARBA" id="ARBA00022741"/>
    </source>
</evidence>
<dbReference type="AlphaFoldDB" id="A0A7J3MYE8"/>
<dbReference type="SMART" id="SM01210">
    <property type="entry name" value="GARS_C"/>
    <property type="match status" value="1"/>
</dbReference>
<dbReference type="SUPFAM" id="SSF51246">
    <property type="entry name" value="Rudiment single hybrid motif"/>
    <property type="match status" value="1"/>
</dbReference>
<evidence type="ECO:0000256" key="1">
    <source>
        <dbReference type="ARBA" id="ARBA00005174"/>
    </source>
</evidence>
<keyword evidence="3 13" id="KW-0436">Ligase</keyword>
<evidence type="ECO:0000256" key="5">
    <source>
        <dbReference type="ARBA" id="ARBA00022755"/>
    </source>
</evidence>
<keyword evidence="4 10" id="KW-0547">Nucleotide-binding</keyword>
<dbReference type="GO" id="GO:0004637">
    <property type="term" value="F:phosphoribosylamine-glycine ligase activity"/>
    <property type="evidence" value="ECO:0007669"/>
    <property type="project" value="UniProtKB-EC"/>
</dbReference>
<dbReference type="InterPro" id="IPR020561">
    <property type="entry name" value="PRibGlycinamid_synth_ATP-grasp"/>
</dbReference>
<protein>
    <recommendedName>
        <fullName evidence="2">phosphoribosylamine--glycine ligase</fullName>
        <ecNumber evidence="2">6.3.4.13</ecNumber>
    </recommendedName>
    <alternativeName>
        <fullName evidence="8">Glycinamide ribonucleotide synthetase</fullName>
    </alternativeName>
    <alternativeName>
        <fullName evidence="9">Phosphoribosylglycinamide synthetase</fullName>
    </alternativeName>
</protein>
<dbReference type="InterPro" id="IPR037123">
    <property type="entry name" value="PRibGlycinamide_synth_C_sf"/>
</dbReference>
<dbReference type="Gene3D" id="3.90.600.10">
    <property type="entry name" value="Phosphoribosylglycinamide synthetase, C-terminal domain"/>
    <property type="match status" value="1"/>
</dbReference>
<dbReference type="PANTHER" id="PTHR43472:SF1">
    <property type="entry name" value="PHOSPHORIBOSYLAMINE--GLYCINE LIGASE, CHLOROPLASTIC"/>
    <property type="match status" value="1"/>
</dbReference>
<dbReference type="NCBIfam" id="TIGR00877">
    <property type="entry name" value="purD"/>
    <property type="match status" value="1"/>
</dbReference>
<dbReference type="Gene3D" id="3.30.470.20">
    <property type="entry name" value="ATP-grasp fold, B domain"/>
    <property type="match status" value="1"/>
</dbReference>
<dbReference type="GO" id="GO:0046872">
    <property type="term" value="F:metal ion binding"/>
    <property type="evidence" value="ECO:0007669"/>
    <property type="project" value="InterPro"/>
</dbReference>
<dbReference type="InterPro" id="IPR000115">
    <property type="entry name" value="PRibGlycinamide_synth"/>
</dbReference>
<dbReference type="Pfam" id="PF02844">
    <property type="entry name" value="GARS_N"/>
    <property type="match status" value="1"/>
</dbReference>
<dbReference type="SUPFAM" id="SSF52440">
    <property type="entry name" value="PreATP-grasp domain"/>
    <property type="match status" value="1"/>
</dbReference>
<feature type="domain" description="ATP-grasp" evidence="11">
    <location>
        <begin position="114"/>
        <end position="335"/>
    </location>
</feature>
<evidence type="ECO:0000313" key="13">
    <source>
        <dbReference type="EMBL" id="HGT98577.1"/>
    </source>
</evidence>
<sequence length="497" mass="55576">MKVLVVGSGGREHALTLLISRSMLNPKIYIVMDYRNPGLERISEKSGGRWFIATTTSPKEVGKTAEEVSPDLVIIGPEEPQFSGVSTYLREKGFIVFGADAKCAEIEKSKVFARTLMWKYEIPGRLYFKAFRSIDEAKKFIEFAGDVVIKPARQAGGKGVKVLKDTQAYLSKDKVNIKKNYIDKLYSEMESYGDIDYKILVEQRVEGVEYTAQVITDGSSFVFLPIIQDHPHAYEFDTGPETGGMGSISGPGWIPPFLDQEEFERTKDIVAKVLYSLSVEIGINYMGAFAGQMMLTGVWGPTVIEFYSRFGDPEASNLVPIVVSDFLDLLDRAARQKLASAKLEIDEEKVVVVKAVAPVGYPDNKRIAIDHPIKVDEDRIKDIGCEVLYASVSIGPDGNLYTRGSRAVEIVCYGSSYEEAYSLSEKAVTYVESLDGWSLFHRGDIGSPWLVRERIKLAEKIRRIYSDRARRGVLGEMYVWIPGEGIYSNPLLSPVRW</sequence>
<accession>A0A7J3MYE8</accession>
<dbReference type="PROSITE" id="PS50975">
    <property type="entry name" value="ATP_GRASP"/>
    <property type="match status" value="1"/>
</dbReference>
<reference evidence="13" key="1">
    <citation type="journal article" date="2020" name="mSystems">
        <title>Genome- and Community-Level Interaction Insights into Carbon Utilization and Element Cycling Functions of Hydrothermarchaeota in Hydrothermal Sediment.</title>
        <authorList>
            <person name="Zhou Z."/>
            <person name="Liu Y."/>
            <person name="Xu W."/>
            <person name="Pan J."/>
            <person name="Luo Z.H."/>
            <person name="Li M."/>
        </authorList>
    </citation>
    <scope>NUCLEOTIDE SEQUENCE [LARGE SCALE GENOMIC DNA]</scope>
    <source>
        <strain evidence="12">SpSt-629</strain>
        <strain evidence="13">SpSt-688</strain>
    </source>
</reference>
<dbReference type="InterPro" id="IPR020560">
    <property type="entry name" value="PRibGlycinamide_synth_C-dom"/>
</dbReference>
<dbReference type="EMBL" id="DTDH01000124">
    <property type="protein sequence ID" value="HGT98577.1"/>
    <property type="molecule type" value="Genomic_DNA"/>
</dbReference>
<dbReference type="SMART" id="SM01209">
    <property type="entry name" value="GARS_A"/>
    <property type="match status" value="1"/>
</dbReference>
<evidence type="ECO:0000256" key="3">
    <source>
        <dbReference type="ARBA" id="ARBA00022598"/>
    </source>
</evidence>
<dbReference type="InterPro" id="IPR016185">
    <property type="entry name" value="PreATP-grasp_dom_sf"/>
</dbReference>
<dbReference type="InterPro" id="IPR020562">
    <property type="entry name" value="PRibGlycinamide_synth_N"/>
</dbReference>
<evidence type="ECO:0000313" key="12">
    <source>
        <dbReference type="EMBL" id="HFQ78641.1"/>
    </source>
</evidence>
<keyword evidence="6 10" id="KW-0067">ATP-binding</keyword>
<evidence type="ECO:0000256" key="2">
    <source>
        <dbReference type="ARBA" id="ARBA00013255"/>
    </source>
</evidence>
<dbReference type="GO" id="GO:0005524">
    <property type="term" value="F:ATP binding"/>
    <property type="evidence" value="ECO:0007669"/>
    <property type="project" value="UniProtKB-UniRule"/>
</dbReference>
<organism evidence="13">
    <name type="scientific">Ignisphaera aggregans</name>
    <dbReference type="NCBI Taxonomy" id="334771"/>
    <lineage>
        <taxon>Archaea</taxon>
        <taxon>Thermoproteota</taxon>
        <taxon>Thermoprotei</taxon>
        <taxon>Desulfurococcales</taxon>
        <taxon>Desulfurococcaceae</taxon>
        <taxon>Ignisphaera</taxon>
    </lineage>
</organism>
<evidence type="ECO:0000256" key="8">
    <source>
        <dbReference type="ARBA" id="ARBA00042242"/>
    </source>
</evidence>
<keyword evidence="5" id="KW-0658">Purine biosynthesis</keyword>
<proteinExistence type="inferred from homology"/>
<gene>
    <name evidence="12" type="ORF">ENT99_02930</name>
    <name evidence="13" type="ORF">ENU64_04025</name>
</gene>
<dbReference type="EMBL" id="DTAU01000050">
    <property type="protein sequence ID" value="HFQ78641.1"/>
    <property type="molecule type" value="Genomic_DNA"/>
</dbReference>
<comment type="pathway">
    <text evidence="1">Purine metabolism; IMP biosynthesis via de novo pathway; N(1)-(5-phospho-D-ribosyl)glycinamide from 5-phospho-alpha-D-ribose 1-diphosphate: step 2/2.</text>
</comment>
<comment type="caution">
    <text evidence="13">The sequence shown here is derived from an EMBL/GenBank/DDBJ whole genome shotgun (WGS) entry which is preliminary data.</text>
</comment>
<dbReference type="PANTHER" id="PTHR43472">
    <property type="entry name" value="PHOSPHORIBOSYLAMINE--GLYCINE LIGASE"/>
    <property type="match status" value="1"/>
</dbReference>
<dbReference type="InterPro" id="IPR011054">
    <property type="entry name" value="Rudment_hybrid_motif"/>
</dbReference>
<dbReference type="EC" id="6.3.4.13" evidence="2"/>
<dbReference type="Pfam" id="PF02843">
    <property type="entry name" value="GARS_C"/>
    <property type="match status" value="1"/>
</dbReference>
<dbReference type="SUPFAM" id="SSF56059">
    <property type="entry name" value="Glutathione synthetase ATP-binding domain-like"/>
    <property type="match status" value="1"/>
</dbReference>
<dbReference type="Gene3D" id="3.40.50.20">
    <property type="match status" value="1"/>
</dbReference>
<evidence type="ECO:0000256" key="6">
    <source>
        <dbReference type="ARBA" id="ARBA00022840"/>
    </source>
</evidence>
<evidence type="ECO:0000256" key="10">
    <source>
        <dbReference type="PROSITE-ProRule" id="PRU00409"/>
    </source>
</evidence>
<dbReference type="GO" id="GO:0009113">
    <property type="term" value="P:purine nucleobase biosynthetic process"/>
    <property type="evidence" value="ECO:0007669"/>
    <property type="project" value="InterPro"/>
</dbReference>
<evidence type="ECO:0000259" key="11">
    <source>
        <dbReference type="PROSITE" id="PS50975"/>
    </source>
</evidence>
<dbReference type="UniPathway" id="UPA00074">
    <property type="reaction ID" value="UER00125"/>
</dbReference>
<evidence type="ECO:0000256" key="9">
    <source>
        <dbReference type="ARBA" id="ARBA00042864"/>
    </source>
</evidence>